<dbReference type="EC" id="3.5.1.28" evidence="3"/>
<keyword evidence="6" id="KW-0732">Signal</keyword>
<dbReference type="InterPro" id="IPR006311">
    <property type="entry name" value="TAT_signal"/>
</dbReference>
<gene>
    <name evidence="8" type="ORF">JGS22_008850</name>
</gene>
<name>A0A949N4B0_9ACTN</name>
<dbReference type="GO" id="GO:0009253">
    <property type="term" value="P:peptidoglycan catabolic process"/>
    <property type="evidence" value="ECO:0007669"/>
    <property type="project" value="InterPro"/>
</dbReference>
<dbReference type="Gene3D" id="3.40.80.10">
    <property type="entry name" value="Peptidoglycan recognition protein-like"/>
    <property type="match status" value="1"/>
</dbReference>
<dbReference type="Gene3D" id="1.10.530.10">
    <property type="match status" value="1"/>
</dbReference>
<dbReference type="GO" id="GO:0009254">
    <property type="term" value="P:peptidoglycan turnover"/>
    <property type="evidence" value="ECO:0007669"/>
    <property type="project" value="TreeGrafter"/>
</dbReference>
<feature type="chain" id="PRO_5038563527" description="N-acetylmuramoyl-L-alanine amidase" evidence="6">
    <location>
        <begin position="37"/>
        <end position="533"/>
    </location>
</feature>
<keyword evidence="9" id="KW-1185">Reference proteome</keyword>
<reference evidence="8" key="1">
    <citation type="submission" date="2021-06" db="EMBL/GenBank/DDBJ databases">
        <title>Sequencing of actinobacteria type strains.</title>
        <authorList>
            <person name="Nguyen G.-S."/>
            <person name="Wentzel A."/>
        </authorList>
    </citation>
    <scope>NUCLEOTIDE SEQUENCE</scope>
    <source>
        <strain evidence="8">P38-E01</strain>
    </source>
</reference>
<dbReference type="RefSeq" id="WP_211042489.1">
    <property type="nucleotide sequence ID" value="NZ_JAELVF020000001.1"/>
</dbReference>
<dbReference type="InterPro" id="IPR036505">
    <property type="entry name" value="Amidase/PGRP_sf"/>
</dbReference>
<proteinExistence type="inferred from homology"/>
<feature type="signal peptide" evidence="6">
    <location>
        <begin position="1"/>
        <end position="36"/>
    </location>
</feature>
<comment type="similarity">
    <text evidence="2">Belongs to the N-acetylmuramoyl-L-alanine amidase 2 family.</text>
</comment>
<dbReference type="SUPFAM" id="SSF53955">
    <property type="entry name" value="Lysozyme-like"/>
    <property type="match status" value="1"/>
</dbReference>
<evidence type="ECO:0000256" key="1">
    <source>
        <dbReference type="ARBA" id="ARBA00001561"/>
    </source>
</evidence>
<dbReference type="PROSITE" id="PS51318">
    <property type="entry name" value="TAT"/>
    <property type="match status" value="1"/>
</dbReference>
<dbReference type="SMART" id="SM00644">
    <property type="entry name" value="Ami_2"/>
    <property type="match status" value="1"/>
</dbReference>
<dbReference type="CDD" id="cd06583">
    <property type="entry name" value="PGRP"/>
    <property type="match status" value="1"/>
</dbReference>
<evidence type="ECO:0000256" key="3">
    <source>
        <dbReference type="ARBA" id="ARBA00011901"/>
    </source>
</evidence>
<evidence type="ECO:0000313" key="8">
    <source>
        <dbReference type="EMBL" id="MBU7597724.1"/>
    </source>
</evidence>
<dbReference type="InterPro" id="IPR036366">
    <property type="entry name" value="PGBDSf"/>
</dbReference>
<dbReference type="PANTHER" id="PTHR30417:SF1">
    <property type="entry name" value="N-ACETYLMURAMOYL-L-ALANINE AMIDASE AMID"/>
    <property type="match status" value="1"/>
</dbReference>
<dbReference type="InterPro" id="IPR023346">
    <property type="entry name" value="Lysozyme-like_dom_sf"/>
</dbReference>
<dbReference type="SUPFAM" id="SSF47090">
    <property type="entry name" value="PGBD-like"/>
    <property type="match status" value="2"/>
</dbReference>
<dbReference type="Pfam" id="PF01510">
    <property type="entry name" value="Amidase_2"/>
    <property type="match status" value="1"/>
</dbReference>
<keyword evidence="5" id="KW-0961">Cell wall biogenesis/degradation</keyword>
<evidence type="ECO:0000259" key="7">
    <source>
        <dbReference type="SMART" id="SM00644"/>
    </source>
</evidence>
<comment type="catalytic activity">
    <reaction evidence="1">
        <text>Hydrolyzes the link between N-acetylmuramoyl residues and L-amino acid residues in certain cell-wall glycopeptides.</text>
        <dbReference type="EC" id="3.5.1.28"/>
    </reaction>
</comment>
<comment type="caution">
    <text evidence="8">The sequence shown here is derived from an EMBL/GenBank/DDBJ whole genome shotgun (WGS) entry which is preliminary data.</text>
</comment>
<organism evidence="8 9">
    <name type="scientific">Streptomyces tardus</name>
    <dbReference type="NCBI Taxonomy" id="2780544"/>
    <lineage>
        <taxon>Bacteria</taxon>
        <taxon>Bacillati</taxon>
        <taxon>Actinomycetota</taxon>
        <taxon>Actinomycetes</taxon>
        <taxon>Kitasatosporales</taxon>
        <taxon>Streptomycetaceae</taxon>
        <taxon>Streptomyces</taxon>
    </lineage>
</organism>
<dbReference type="FunFam" id="3.40.80.10:FF:000006">
    <property type="entry name" value="N-acetylmuramoyl-L-alanine amidase"/>
    <property type="match status" value="1"/>
</dbReference>
<dbReference type="Pfam" id="PF01471">
    <property type="entry name" value="PG_binding_1"/>
    <property type="match status" value="2"/>
</dbReference>
<dbReference type="InterPro" id="IPR051206">
    <property type="entry name" value="NAMLAA_amidase_2"/>
</dbReference>
<evidence type="ECO:0000256" key="6">
    <source>
        <dbReference type="SAM" id="SignalP"/>
    </source>
</evidence>
<keyword evidence="4" id="KW-0378">Hydrolase</keyword>
<evidence type="ECO:0000256" key="5">
    <source>
        <dbReference type="ARBA" id="ARBA00023316"/>
    </source>
</evidence>
<evidence type="ECO:0000313" key="9">
    <source>
        <dbReference type="Proteomes" id="UP000694501"/>
    </source>
</evidence>
<accession>A0A949N4B0</accession>
<dbReference type="InterPro" id="IPR036365">
    <property type="entry name" value="PGBD-like_sf"/>
</dbReference>
<evidence type="ECO:0000256" key="4">
    <source>
        <dbReference type="ARBA" id="ARBA00022801"/>
    </source>
</evidence>
<dbReference type="PANTHER" id="PTHR30417">
    <property type="entry name" value="N-ACETYLMURAMOYL-L-ALANINE AMIDASE AMID"/>
    <property type="match status" value="1"/>
</dbReference>
<dbReference type="EMBL" id="JAELVF020000001">
    <property type="protein sequence ID" value="MBU7597724.1"/>
    <property type="molecule type" value="Genomic_DNA"/>
</dbReference>
<feature type="domain" description="N-acetylmuramoyl-L-alanine amidase" evidence="7">
    <location>
        <begin position="235"/>
        <end position="362"/>
    </location>
</feature>
<dbReference type="InterPro" id="IPR002502">
    <property type="entry name" value="Amidase_domain"/>
</dbReference>
<dbReference type="Gene3D" id="1.10.101.10">
    <property type="entry name" value="PGBD-like superfamily/PGBD"/>
    <property type="match status" value="2"/>
</dbReference>
<dbReference type="SUPFAM" id="SSF55846">
    <property type="entry name" value="N-acetylmuramoyl-L-alanine amidase-like"/>
    <property type="match status" value="1"/>
</dbReference>
<dbReference type="GO" id="GO:0071555">
    <property type="term" value="P:cell wall organization"/>
    <property type="evidence" value="ECO:0007669"/>
    <property type="project" value="UniProtKB-KW"/>
</dbReference>
<evidence type="ECO:0000256" key="2">
    <source>
        <dbReference type="ARBA" id="ARBA00007553"/>
    </source>
</evidence>
<protein>
    <recommendedName>
        <fullName evidence="3">N-acetylmuramoyl-L-alanine amidase</fullName>
        <ecNumber evidence="3">3.5.1.28</ecNumber>
    </recommendedName>
</protein>
<sequence>MTNHRPRSSGPKARRTALAALAVVAAGSLVVTGQLAGAAPAPAKADTASVADAFGDAAKEYQVPEDLLLAVGYGETRLKDHGGKASQAGGYGPMHLVSNPTHRTLDRAAELTGLAEAELRTDPAANIRGSAAVLSSAADRLGVADSDRDDVNAWYPVVAEYSGASEDGGAKLYADHVYELLEYGLAAEVGKGEHVSVAPRETTPDRGRYASVDSLDVAPSSDDYGPAKWAPAHSSNFTAGRTQSIDTVVVHVTQGSYAGSISWYQNPESNVSAHYTIRSSDGEVTQSVRDADTAWHARNANSHSVGIEHEGYVDDAAWFTDSMYRSSAALTSHLAAKHNIPKDRQHIVGHVEVPGNDHTDPGPHWDWDYYMELIDGDPGDPGDPDDPVELDFGSYETLKDGSSGAQVKAVQHLLNTNGHDAGAVDGAFGPTTTAAVKAFQSSKGLSADGTVGKQTWTALLSAGDKPTLKQGSSGAAVSRVQRALTAALGKTVGIDGSFGPATDQAVRDYQTARGLGVDGAVGNETWTALQSGK</sequence>
<dbReference type="GO" id="GO:0008745">
    <property type="term" value="F:N-acetylmuramoyl-L-alanine amidase activity"/>
    <property type="evidence" value="ECO:0007669"/>
    <property type="project" value="UniProtKB-EC"/>
</dbReference>
<dbReference type="AlphaFoldDB" id="A0A949N4B0"/>
<dbReference type="Proteomes" id="UP000694501">
    <property type="component" value="Unassembled WGS sequence"/>
</dbReference>
<dbReference type="InterPro" id="IPR002477">
    <property type="entry name" value="Peptidoglycan-bd-like"/>
</dbReference>